<comment type="caution">
    <text evidence="3">The sequence shown here is derived from an EMBL/GenBank/DDBJ whole genome shotgun (WGS) entry which is preliminary data.</text>
</comment>
<keyword evidence="1" id="KW-0812">Transmembrane</keyword>
<evidence type="ECO:0000313" key="2">
    <source>
        <dbReference type="EMBL" id="MDT4286410.1"/>
    </source>
</evidence>
<keyword evidence="1" id="KW-0472">Membrane</keyword>
<dbReference type="Proteomes" id="UP000053523">
    <property type="component" value="Unassembled WGS sequence"/>
</dbReference>
<evidence type="ECO:0000313" key="4">
    <source>
        <dbReference type="EMBL" id="PPJ75445.1"/>
    </source>
</evidence>
<evidence type="ECO:0000313" key="7">
    <source>
        <dbReference type="Proteomes" id="UP001269271"/>
    </source>
</evidence>
<dbReference type="Proteomes" id="UP000238153">
    <property type="component" value="Unassembled WGS sequence"/>
</dbReference>
<dbReference type="EMBL" id="LORN02000015">
    <property type="protein sequence ID" value="PNN20977.1"/>
    <property type="molecule type" value="Genomic_DNA"/>
</dbReference>
<dbReference type="EMBL" id="PGWX01000266">
    <property type="protein sequence ID" value="PPJ75445.1"/>
    <property type="molecule type" value="Genomic_DNA"/>
</dbReference>
<evidence type="ECO:0000256" key="1">
    <source>
        <dbReference type="SAM" id="Phobius"/>
    </source>
</evidence>
<evidence type="ECO:0000313" key="5">
    <source>
        <dbReference type="Proteomes" id="UP000053523"/>
    </source>
</evidence>
<evidence type="ECO:0000313" key="3">
    <source>
        <dbReference type="EMBL" id="PNN20977.1"/>
    </source>
</evidence>
<feature type="transmembrane region" description="Helical" evidence="1">
    <location>
        <begin position="6"/>
        <end position="39"/>
    </location>
</feature>
<dbReference type="RefSeq" id="WP_011275566.1">
    <property type="nucleotide sequence ID" value="NZ_BKAY01000003.1"/>
</dbReference>
<sequence>MSIVSIILIALLVILLFRVGFAILRFIISAALILLGLYLGYQGILWIMENFQVLSAYIQ</sequence>
<name>A0A2A1KDM3_STAHA</name>
<dbReference type="GeneID" id="93780672"/>
<evidence type="ECO:0000313" key="6">
    <source>
        <dbReference type="Proteomes" id="UP000238153"/>
    </source>
</evidence>
<keyword evidence="1" id="KW-1133">Transmembrane helix</keyword>
<proteinExistence type="predicted"/>
<dbReference type="Proteomes" id="UP001269271">
    <property type="component" value="Unassembled WGS sequence"/>
</dbReference>
<reference evidence="2 7" key="3">
    <citation type="submission" date="2023-08" db="EMBL/GenBank/DDBJ databases">
        <title>Genomic surveillance of Staphylococcus haemolyticus neonatal outbreak in southern France.</title>
        <authorList>
            <person name="Magnan C."/>
            <person name="Morsli M."/>
            <person name="Thiery B."/>
            <person name="Salipante F."/>
            <person name="Attar J."/>
            <person name="Massimo D.M."/>
            <person name="Ory J."/>
            <person name="Pantel A."/>
            <person name="Lavigne J.-P."/>
        </authorList>
    </citation>
    <scope>NUCLEOTIDE SEQUENCE [LARGE SCALE GENOMIC DNA]</scope>
    <source>
        <strain evidence="2 7">NSH026</strain>
    </source>
</reference>
<dbReference type="AlphaFoldDB" id="A0A2A1KDM3"/>
<accession>A0A2A1KDM3</accession>
<dbReference type="OMA" id="YQGILWI"/>
<keyword evidence="7" id="KW-1185">Reference proteome</keyword>
<protein>
    <submittedName>
        <fullName evidence="3">Uncharacterized protein</fullName>
    </submittedName>
</protein>
<gene>
    <name evidence="3" type="ORF">AL503_009505</name>
    <name evidence="4" type="ORF">CV019_05690</name>
    <name evidence="2" type="ORF">RO950_05190</name>
</gene>
<reference evidence="3 5" key="2">
    <citation type="submission" date="2017-12" db="EMBL/GenBank/DDBJ databases">
        <title>FDA dAtabase for Regulatory Grade micrObial Sequences (FDA-ARGOS): Supporting development and validation of Infectious Disease Dx tests.</title>
        <authorList>
            <person name="Hoffmann M."/>
            <person name="Allard M."/>
            <person name="Evans P."/>
            <person name="Brown E."/>
            <person name="Tallon L."/>
            <person name="Sadzewicz L."/>
            <person name="Sengamalay N."/>
            <person name="Ott S."/>
            <person name="Godinez A."/>
            <person name="Nagaraj S."/>
            <person name="Vavikolanu K."/>
            <person name="Aluvathingal J."/>
            <person name="Nadendla S."/>
            <person name="Sichtig H."/>
        </authorList>
    </citation>
    <scope>NUCLEOTIDE SEQUENCE [LARGE SCALE GENOMIC DNA]</scope>
    <source>
        <strain evidence="3 5">FDAARGOS_148</strain>
    </source>
</reference>
<dbReference type="KEGG" id="shh:ShL2_01151"/>
<reference evidence="4 6" key="1">
    <citation type="submission" date="2017-11" db="EMBL/GenBank/DDBJ databases">
        <authorList>
            <person name="Founou R.C."/>
            <person name="Founou L."/>
            <person name="Allam M."/>
            <person name="Ismail A."/>
            <person name="Essack S.Y."/>
        </authorList>
    </citation>
    <scope>NUCLEOTIDE SEQUENCE [LARGE SCALE GENOMIC DNA]</scope>
    <source>
        <strain evidence="4 6">G811N2B1</strain>
    </source>
</reference>
<organism evidence="3 5">
    <name type="scientific">Staphylococcus haemolyticus</name>
    <dbReference type="NCBI Taxonomy" id="1283"/>
    <lineage>
        <taxon>Bacteria</taxon>
        <taxon>Bacillati</taxon>
        <taxon>Bacillota</taxon>
        <taxon>Bacilli</taxon>
        <taxon>Bacillales</taxon>
        <taxon>Staphylococcaceae</taxon>
        <taxon>Staphylococcus</taxon>
    </lineage>
</organism>
<dbReference type="EMBL" id="JAVSOO010000010">
    <property type="protein sequence ID" value="MDT4286410.1"/>
    <property type="molecule type" value="Genomic_DNA"/>
</dbReference>